<keyword evidence="7" id="KW-0560">Oxidoreductase</keyword>
<dbReference type="InterPro" id="IPR009078">
    <property type="entry name" value="Ferritin-like_SF"/>
</dbReference>
<keyword evidence="10" id="KW-0968">Cytoplasmic vesicle</keyword>
<dbReference type="GO" id="GO:0005776">
    <property type="term" value="C:autophagosome"/>
    <property type="evidence" value="ECO:0007669"/>
    <property type="project" value="UniProtKB-SubCell"/>
</dbReference>
<dbReference type="Gene3D" id="1.20.1260.10">
    <property type="match status" value="2"/>
</dbReference>
<accession>G5BC86</accession>
<evidence type="ECO:0000256" key="1">
    <source>
        <dbReference type="ARBA" id="ARBA00004371"/>
    </source>
</evidence>
<evidence type="ECO:0000256" key="11">
    <source>
        <dbReference type="ARBA" id="ARBA00047990"/>
    </source>
</evidence>
<evidence type="ECO:0000256" key="6">
    <source>
        <dbReference type="ARBA" id="ARBA00022723"/>
    </source>
</evidence>
<comment type="similarity">
    <text evidence="3 13">Belongs to the ferritin family.</text>
</comment>
<feature type="binding site" evidence="12">
    <location>
        <position position="94"/>
    </location>
    <ligand>
        <name>Fe cation</name>
        <dbReference type="ChEBI" id="CHEBI:24875"/>
        <label>1</label>
    </ligand>
</feature>
<reference evidence="15 16" key="1">
    <citation type="journal article" date="2011" name="Nature">
        <title>Genome sequencing reveals insights into physiology and longevity of the naked mole rat.</title>
        <authorList>
            <person name="Kim E.B."/>
            <person name="Fang X."/>
            <person name="Fushan A.A."/>
            <person name="Huang Z."/>
            <person name="Lobanov A.V."/>
            <person name="Han L."/>
            <person name="Marino S.M."/>
            <person name="Sun X."/>
            <person name="Turanov A.A."/>
            <person name="Yang P."/>
            <person name="Yim S.H."/>
            <person name="Zhao X."/>
            <person name="Kasaikina M.V."/>
            <person name="Stoletzki N."/>
            <person name="Peng C."/>
            <person name="Polak P."/>
            <person name="Xiong Z."/>
            <person name="Kiezun A."/>
            <person name="Zhu Y."/>
            <person name="Chen Y."/>
            <person name="Kryukov G.V."/>
            <person name="Zhang Q."/>
            <person name="Peshkin L."/>
            <person name="Yang L."/>
            <person name="Bronson R.T."/>
            <person name="Buffenstein R."/>
            <person name="Wang B."/>
            <person name="Han C."/>
            <person name="Li Q."/>
            <person name="Chen L."/>
            <person name="Zhao W."/>
            <person name="Sunyaev S.R."/>
            <person name="Park T.J."/>
            <person name="Zhang G."/>
            <person name="Wang J."/>
            <person name="Gladyshev V.N."/>
        </authorList>
    </citation>
    <scope>NUCLEOTIDE SEQUENCE [LARGE SCALE GENOMIC DNA]</scope>
</reference>
<dbReference type="PROSITE" id="PS50905">
    <property type="entry name" value="FERRITIN_LIKE"/>
    <property type="match status" value="1"/>
</dbReference>
<dbReference type="Pfam" id="PF00210">
    <property type="entry name" value="Ferritin"/>
    <property type="match status" value="1"/>
</dbReference>
<keyword evidence="9" id="KW-0458">Lysosome</keyword>
<gene>
    <name evidence="15" type="ORF">GW7_10950</name>
</gene>
<name>G5BC86_HETGA</name>
<dbReference type="InParanoid" id="G5BC86"/>
<dbReference type="Proteomes" id="UP000006813">
    <property type="component" value="Unassembled WGS sequence"/>
</dbReference>
<dbReference type="EMBL" id="JH169479">
    <property type="protein sequence ID" value="EHB06897.1"/>
    <property type="molecule type" value="Genomic_DNA"/>
</dbReference>
<evidence type="ECO:0000313" key="16">
    <source>
        <dbReference type="Proteomes" id="UP000006813"/>
    </source>
</evidence>
<keyword evidence="5" id="KW-0963">Cytoplasm</keyword>
<dbReference type="GO" id="GO:0005764">
    <property type="term" value="C:lysosome"/>
    <property type="evidence" value="ECO:0007669"/>
    <property type="project" value="UniProtKB-SubCell"/>
</dbReference>
<dbReference type="FunFam" id="1.20.1260.10:FF:000024">
    <property type="entry name" value="Ferritin heavy chain"/>
    <property type="match status" value="1"/>
</dbReference>
<keyword evidence="6 12" id="KW-0479">Metal-binding</keyword>
<evidence type="ECO:0000256" key="3">
    <source>
        <dbReference type="ARBA" id="ARBA00007513"/>
    </source>
</evidence>
<protein>
    <recommendedName>
        <fullName evidence="13">Ferritin</fullName>
    </recommendedName>
</protein>
<dbReference type="PANTHER" id="PTHR11431:SF97">
    <property type="entry name" value="FERRITIN HEAVY POLYPEPTIDE-LIKE 17-RELATED"/>
    <property type="match status" value="1"/>
</dbReference>
<evidence type="ECO:0000256" key="9">
    <source>
        <dbReference type="ARBA" id="ARBA00023228"/>
    </source>
</evidence>
<dbReference type="GO" id="GO:0008199">
    <property type="term" value="F:ferric iron binding"/>
    <property type="evidence" value="ECO:0007669"/>
    <property type="project" value="InterPro"/>
</dbReference>
<dbReference type="OMA" id="VAFSHIR"/>
<evidence type="ECO:0000256" key="4">
    <source>
        <dbReference type="ARBA" id="ARBA00022434"/>
    </source>
</evidence>
<dbReference type="PANTHER" id="PTHR11431">
    <property type="entry name" value="FERRITIN"/>
    <property type="match status" value="1"/>
</dbReference>
<keyword evidence="4 13" id="KW-0409">Iron storage</keyword>
<feature type="binding site" evidence="12">
    <location>
        <position position="128"/>
    </location>
    <ligand>
        <name>Fe cation</name>
        <dbReference type="ChEBI" id="CHEBI:24875"/>
        <label>1</label>
    </ligand>
</feature>
<keyword evidence="8 12" id="KW-0408">Iron</keyword>
<dbReference type="GO" id="GO:0006879">
    <property type="term" value="P:intracellular iron ion homeostasis"/>
    <property type="evidence" value="ECO:0007669"/>
    <property type="project" value="UniProtKB-KW"/>
</dbReference>
<evidence type="ECO:0000256" key="2">
    <source>
        <dbReference type="ARBA" id="ARBA00004419"/>
    </source>
</evidence>
<sequence>MSASPLPLMFFEDYHHACEAAVSDQNQLLLCASYIYLSMGVFFSRFDVALKHFSRYFLRRSHQWTELIEMLMSMQTVDDWHGGLRAIECTFQLEKNLNQSLMELHDLAMKKKDINLCDFLQCHYLCLQVQVLKKMGDHLTNIHKMDTLGEDVAGYIFDRVALDEGDKND</sequence>
<dbReference type="InterPro" id="IPR009040">
    <property type="entry name" value="Ferritin-like_diiron"/>
</dbReference>
<feature type="domain" description="Ferritin-like diiron" evidence="14">
    <location>
        <begin position="12"/>
        <end position="146"/>
    </location>
</feature>
<dbReference type="GO" id="GO:0004322">
    <property type="term" value="F:ferroxidase activity"/>
    <property type="evidence" value="ECO:0007669"/>
    <property type="project" value="UniProtKB-EC"/>
</dbReference>
<dbReference type="InterPro" id="IPR001519">
    <property type="entry name" value="Ferritin"/>
</dbReference>
<evidence type="ECO:0000256" key="7">
    <source>
        <dbReference type="ARBA" id="ARBA00023002"/>
    </source>
</evidence>
<organism evidence="15 16">
    <name type="scientific">Heterocephalus glaber</name>
    <name type="common">Naked mole rat</name>
    <dbReference type="NCBI Taxonomy" id="10181"/>
    <lineage>
        <taxon>Eukaryota</taxon>
        <taxon>Metazoa</taxon>
        <taxon>Chordata</taxon>
        <taxon>Craniata</taxon>
        <taxon>Vertebrata</taxon>
        <taxon>Euteleostomi</taxon>
        <taxon>Mammalia</taxon>
        <taxon>Eutheria</taxon>
        <taxon>Euarchontoglires</taxon>
        <taxon>Glires</taxon>
        <taxon>Rodentia</taxon>
        <taxon>Hystricomorpha</taxon>
        <taxon>Bathyergidae</taxon>
        <taxon>Heterocephalus</taxon>
    </lineage>
</organism>
<evidence type="ECO:0000256" key="8">
    <source>
        <dbReference type="ARBA" id="ARBA00023004"/>
    </source>
</evidence>
<comment type="function">
    <text evidence="13">Stores iron in a soluble, non-toxic, readily available form. Important for iron homeostasis. Iron is taken up in the ferrous form and deposited as ferric hydroxides after oxidation.</text>
</comment>
<dbReference type="STRING" id="10181.G5BC86"/>
<dbReference type="GO" id="GO:0008198">
    <property type="term" value="F:ferrous iron binding"/>
    <property type="evidence" value="ECO:0007669"/>
    <property type="project" value="TreeGrafter"/>
</dbReference>
<dbReference type="InterPro" id="IPR012347">
    <property type="entry name" value="Ferritin-like"/>
</dbReference>
<evidence type="ECO:0000256" key="5">
    <source>
        <dbReference type="ARBA" id="ARBA00022490"/>
    </source>
</evidence>
<evidence type="ECO:0000256" key="12">
    <source>
        <dbReference type="PIRSR" id="PIRSR601519-1"/>
    </source>
</evidence>
<dbReference type="AlphaFoldDB" id="G5BC86"/>
<comment type="subcellular location">
    <subcellularLocation>
        <location evidence="2">Cytoplasmic vesicle</location>
        <location evidence="2">Autophagosome</location>
    </subcellularLocation>
    <subcellularLocation>
        <location evidence="1">Lysosome</location>
    </subcellularLocation>
</comment>
<evidence type="ECO:0000313" key="15">
    <source>
        <dbReference type="EMBL" id="EHB06897.1"/>
    </source>
</evidence>
<dbReference type="SUPFAM" id="SSF47240">
    <property type="entry name" value="Ferritin-like"/>
    <property type="match status" value="1"/>
</dbReference>
<dbReference type="GO" id="GO:0006826">
    <property type="term" value="P:iron ion transport"/>
    <property type="evidence" value="ECO:0007669"/>
    <property type="project" value="InterPro"/>
</dbReference>
<evidence type="ECO:0000259" key="14">
    <source>
        <dbReference type="PROSITE" id="PS50905"/>
    </source>
</evidence>
<comment type="catalytic activity">
    <reaction evidence="11">
        <text>4 Fe(2+) + O2 + 4 H(+) = 4 Fe(3+) + 2 H2O</text>
        <dbReference type="Rhea" id="RHEA:11148"/>
        <dbReference type="ChEBI" id="CHEBI:15377"/>
        <dbReference type="ChEBI" id="CHEBI:15378"/>
        <dbReference type="ChEBI" id="CHEBI:15379"/>
        <dbReference type="ChEBI" id="CHEBI:29033"/>
        <dbReference type="ChEBI" id="CHEBI:29034"/>
        <dbReference type="EC" id="1.16.3.1"/>
    </reaction>
</comment>
<dbReference type="InterPro" id="IPR008331">
    <property type="entry name" value="Ferritin_DPS_dom"/>
</dbReference>
<proteinExistence type="inferred from homology"/>
<evidence type="ECO:0000256" key="13">
    <source>
        <dbReference type="RuleBase" id="RU361145"/>
    </source>
</evidence>
<evidence type="ECO:0000256" key="10">
    <source>
        <dbReference type="ARBA" id="ARBA00023329"/>
    </source>
</evidence>
<dbReference type="CDD" id="cd01056">
    <property type="entry name" value="Euk_Ferritin"/>
    <property type="match status" value="1"/>
</dbReference>
<dbReference type="GO" id="GO:0031410">
    <property type="term" value="C:cytoplasmic vesicle"/>
    <property type="evidence" value="ECO:0007669"/>
    <property type="project" value="UniProtKB-KW"/>
</dbReference>